<organism evidence="1">
    <name type="scientific">marine sediment metagenome</name>
    <dbReference type="NCBI Taxonomy" id="412755"/>
    <lineage>
        <taxon>unclassified sequences</taxon>
        <taxon>metagenomes</taxon>
        <taxon>ecological metagenomes</taxon>
    </lineage>
</organism>
<name>X1BY07_9ZZZZ</name>
<protein>
    <recommendedName>
        <fullName evidence="2">DUF5320 domain-containing protein</fullName>
    </recommendedName>
</protein>
<reference evidence="1" key="1">
    <citation type="journal article" date="2014" name="Front. Microbiol.">
        <title>High frequency of phylogenetically diverse reductive dehalogenase-homologous genes in deep subseafloor sedimentary metagenomes.</title>
        <authorList>
            <person name="Kawai M."/>
            <person name="Futagami T."/>
            <person name="Toyoda A."/>
            <person name="Takaki Y."/>
            <person name="Nishi S."/>
            <person name="Hori S."/>
            <person name="Arai W."/>
            <person name="Tsubouchi T."/>
            <person name="Morono Y."/>
            <person name="Uchiyama I."/>
            <person name="Ito T."/>
            <person name="Fujiyama A."/>
            <person name="Inagaki F."/>
            <person name="Takami H."/>
        </authorList>
    </citation>
    <scope>NUCLEOTIDE SEQUENCE</scope>
    <source>
        <strain evidence="1">Expedition CK06-06</strain>
    </source>
</reference>
<dbReference type="AlphaFoldDB" id="X1BY07"/>
<proteinExistence type="predicted"/>
<dbReference type="EMBL" id="BART01013161">
    <property type="protein sequence ID" value="GAG89073.1"/>
    <property type="molecule type" value="Genomic_DNA"/>
</dbReference>
<gene>
    <name evidence="1" type="ORF">S01H4_27074</name>
</gene>
<evidence type="ECO:0000313" key="1">
    <source>
        <dbReference type="EMBL" id="GAG89073.1"/>
    </source>
</evidence>
<accession>X1BY07</accession>
<comment type="caution">
    <text evidence="1">The sequence shown here is derived from an EMBL/GenBank/DDBJ whole genome shotgun (WGS) entry which is preliminary data.</text>
</comment>
<sequence>MFGRRRFMRYGQGYGQGYGYGPGRGRGRGYADYGGRGYGRRFVSPNCDWFPDRPRGWWVMPEYQSQISEEGTYSPPVDARWDPTGKPLNEETVEYEISWIEKQIESLQKDIKLLQSMKSEEKQ</sequence>
<evidence type="ECO:0008006" key="2">
    <source>
        <dbReference type="Google" id="ProtNLM"/>
    </source>
</evidence>